<keyword evidence="4" id="KW-1185">Reference proteome</keyword>
<feature type="domain" description="Tyrosine-protein kinase G-rich" evidence="2">
    <location>
        <begin position="275"/>
        <end position="349"/>
    </location>
</feature>
<comment type="caution">
    <text evidence="3">The sequence shown here is derived from an EMBL/GenBank/DDBJ whole genome shotgun (WGS) entry which is preliminary data.</text>
</comment>
<dbReference type="Proteomes" id="UP001597469">
    <property type="component" value="Unassembled WGS sequence"/>
</dbReference>
<evidence type="ECO:0000313" key="3">
    <source>
        <dbReference type="EMBL" id="MFD2573456.1"/>
    </source>
</evidence>
<protein>
    <submittedName>
        <fullName evidence="3">GNVR domain-containing protein</fullName>
    </submittedName>
</protein>
<dbReference type="InterPro" id="IPR050445">
    <property type="entry name" value="Bact_polysacc_biosynth/exp"/>
</dbReference>
<gene>
    <name evidence="3" type="ORF">ACFSUS_22645</name>
</gene>
<dbReference type="PANTHER" id="PTHR32309">
    <property type="entry name" value="TYROSINE-PROTEIN KINASE"/>
    <property type="match status" value="1"/>
</dbReference>
<evidence type="ECO:0000259" key="2">
    <source>
        <dbReference type="Pfam" id="PF13807"/>
    </source>
</evidence>
<reference evidence="4" key="1">
    <citation type="journal article" date="2019" name="Int. J. Syst. Evol. Microbiol.">
        <title>The Global Catalogue of Microorganisms (GCM) 10K type strain sequencing project: providing services to taxonomists for standard genome sequencing and annotation.</title>
        <authorList>
            <consortium name="The Broad Institute Genomics Platform"/>
            <consortium name="The Broad Institute Genome Sequencing Center for Infectious Disease"/>
            <person name="Wu L."/>
            <person name="Ma J."/>
        </authorList>
    </citation>
    <scope>NUCLEOTIDE SEQUENCE [LARGE SCALE GENOMIC DNA]</scope>
    <source>
        <strain evidence="4">KCTC 42805</strain>
    </source>
</reference>
<proteinExistence type="predicted"/>
<evidence type="ECO:0000313" key="4">
    <source>
        <dbReference type="Proteomes" id="UP001597469"/>
    </source>
</evidence>
<dbReference type="PANTHER" id="PTHR32309:SF13">
    <property type="entry name" value="FERRIC ENTEROBACTIN TRANSPORT PROTEIN FEPE"/>
    <property type="match status" value="1"/>
</dbReference>
<keyword evidence="1" id="KW-1133">Transmembrane helix</keyword>
<feature type="transmembrane region" description="Helical" evidence="1">
    <location>
        <begin position="327"/>
        <end position="346"/>
    </location>
</feature>
<organism evidence="3 4">
    <name type="scientific">Spirosoma soli</name>
    <dbReference type="NCBI Taxonomy" id="1770529"/>
    <lineage>
        <taxon>Bacteria</taxon>
        <taxon>Pseudomonadati</taxon>
        <taxon>Bacteroidota</taxon>
        <taxon>Cytophagia</taxon>
        <taxon>Cytophagales</taxon>
        <taxon>Cytophagaceae</taxon>
        <taxon>Spirosoma</taxon>
    </lineage>
</organism>
<dbReference type="RefSeq" id="WP_381526149.1">
    <property type="nucleotide sequence ID" value="NZ_JBHULN010000018.1"/>
</dbReference>
<dbReference type="InterPro" id="IPR032807">
    <property type="entry name" value="GNVR"/>
</dbReference>
<name>A0ABW5MBH7_9BACT</name>
<accession>A0ABW5MBH7</accession>
<dbReference type="EMBL" id="JBHULN010000018">
    <property type="protein sequence ID" value="MFD2573456.1"/>
    <property type="molecule type" value="Genomic_DNA"/>
</dbReference>
<dbReference type="Pfam" id="PF13807">
    <property type="entry name" value="GNVR"/>
    <property type="match status" value="1"/>
</dbReference>
<keyword evidence="1" id="KW-0472">Membrane</keyword>
<sequence length="368" mass="41136">MIAPSTSRTTRTSWLNLSAEGVLRTAWQGRRRLLLFVAVFVGIGIVVALLTPSEFVSEAKIMPEMNNGSGDMVKQLASVAGLAGMNFTDAESIDAVRPDLYPNVLQSTPFILHLLSQSVSTKKGEKLPLSEFLLRADRFALKRVLLTDEGGRSEAKNTSKQAAGPVQLTARQKDLVEDIGQRVSAKLDTRSGIITITAKMPDAHVAATVAQLAMNYLTEYVTSYRTEKARQDLRFYTQRFGEARQRYQTAQFNVFHYNDQHKYFVVQAATMDKQRMEAELTIAQSVYTELSKQYEQAKLNVQERTPVFKVLEPAQVPLKRVSPKRTILILLFALAGFLVGLIYLLIQQADLPTKIVAFLQEHQEPVAV</sequence>
<feature type="transmembrane region" description="Helical" evidence="1">
    <location>
        <begin position="33"/>
        <end position="51"/>
    </location>
</feature>
<keyword evidence="1" id="KW-0812">Transmembrane</keyword>
<evidence type="ECO:0000256" key="1">
    <source>
        <dbReference type="SAM" id="Phobius"/>
    </source>
</evidence>